<sequence>MEALQHSKEGSRPALHRKCQLRRRWWVTIGIAVAIVVILVIVIPLAIILPKRGDNGGKPSGVMFPLYIYPESNSTWGPLYEAILAHPELEFLVIVNPQSGPGDSSSPDEAYQQAIRQLDTYPNVQKVGYVRTGYAERNISDVLADIATYSGWQSLSAEFAMEGIFFDEAPHQYAAGTAEYMNRINLAVKNATGLAGERTVIHNPGTIPDARLAVPNTDITVVFEQSYDHYETSQKAALAEEKDADRDTWAYIFHSVPQMSNSSLESFVDELSRKAAWLYLTTRTDSYYEHFDSSLEEFCDVVPTIEANPDLDFLVIVNPNSGPGDLPSPDHNYAREVPRLNAYSNVYTIGYIRIDYCRKPLQDSYDEIARYASWSEHYETSKLGVRGIFVDETPNHHSPERVEYLDALTQYIKACPGILPDKFVVHNPGTAPDESIAEHAELTFVCEEPYSRYRSDEVQKWLELHPFDRTRAGFMISGVPNEELHSLVQELRDRSAYFFVTEVVDDFYESFGPRSWGAFMQALQVA</sequence>
<dbReference type="InterPro" id="IPR021986">
    <property type="entry name" value="Spherulin4"/>
</dbReference>
<keyword evidence="1" id="KW-1133">Transmembrane helix</keyword>
<dbReference type="PANTHER" id="PTHR35040">
    <property type="match status" value="1"/>
</dbReference>
<keyword evidence="1" id="KW-0472">Membrane</keyword>
<dbReference type="Proteomes" id="UP001610334">
    <property type="component" value="Unassembled WGS sequence"/>
</dbReference>
<accession>A0ABR4H9Z2</accession>
<organism evidence="2 3">
    <name type="scientific">Aspergillus granulosus</name>
    <dbReference type="NCBI Taxonomy" id="176169"/>
    <lineage>
        <taxon>Eukaryota</taxon>
        <taxon>Fungi</taxon>
        <taxon>Dikarya</taxon>
        <taxon>Ascomycota</taxon>
        <taxon>Pezizomycotina</taxon>
        <taxon>Eurotiomycetes</taxon>
        <taxon>Eurotiomycetidae</taxon>
        <taxon>Eurotiales</taxon>
        <taxon>Aspergillaceae</taxon>
        <taxon>Aspergillus</taxon>
        <taxon>Aspergillus subgen. Nidulantes</taxon>
    </lineage>
</organism>
<dbReference type="EMBL" id="JBFXLT010000049">
    <property type="protein sequence ID" value="KAL2812288.1"/>
    <property type="molecule type" value="Genomic_DNA"/>
</dbReference>
<protein>
    <submittedName>
        <fullName evidence="2">Spherulation-specific family 4</fullName>
    </submittedName>
</protein>
<evidence type="ECO:0000313" key="3">
    <source>
        <dbReference type="Proteomes" id="UP001610334"/>
    </source>
</evidence>
<feature type="transmembrane region" description="Helical" evidence="1">
    <location>
        <begin position="25"/>
        <end position="49"/>
    </location>
</feature>
<dbReference type="Pfam" id="PF12138">
    <property type="entry name" value="Spherulin4"/>
    <property type="match status" value="2"/>
</dbReference>
<dbReference type="PANTHER" id="PTHR35040:SF9">
    <property type="entry name" value="4-LIKE CELL SURFACE PROTEIN, PUTATIVE (AFU_ORTHOLOGUE AFUA_4G14080)-RELATED"/>
    <property type="match status" value="1"/>
</dbReference>
<name>A0ABR4H9Z2_9EURO</name>
<proteinExistence type="predicted"/>
<evidence type="ECO:0000256" key="1">
    <source>
        <dbReference type="SAM" id="Phobius"/>
    </source>
</evidence>
<keyword evidence="1" id="KW-0812">Transmembrane</keyword>
<reference evidence="2 3" key="1">
    <citation type="submission" date="2024-07" db="EMBL/GenBank/DDBJ databases">
        <title>Section-level genome sequencing and comparative genomics of Aspergillus sections Usti and Cavernicolus.</title>
        <authorList>
            <consortium name="Lawrence Berkeley National Laboratory"/>
            <person name="Nybo J.L."/>
            <person name="Vesth T.C."/>
            <person name="Theobald S."/>
            <person name="Frisvad J.C."/>
            <person name="Larsen T.O."/>
            <person name="Kjaerboelling I."/>
            <person name="Rothschild-Mancinelli K."/>
            <person name="Lyhne E.K."/>
            <person name="Kogle M.E."/>
            <person name="Barry K."/>
            <person name="Clum A."/>
            <person name="Na H."/>
            <person name="Ledsgaard L."/>
            <person name="Lin J."/>
            <person name="Lipzen A."/>
            <person name="Kuo A."/>
            <person name="Riley R."/>
            <person name="Mondo S."/>
            <person name="Labutti K."/>
            <person name="Haridas S."/>
            <person name="Pangalinan J."/>
            <person name="Salamov A.A."/>
            <person name="Simmons B.A."/>
            <person name="Magnuson J.K."/>
            <person name="Chen J."/>
            <person name="Drula E."/>
            <person name="Henrissat B."/>
            <person name="Wiebenga A."/>
            <person name="Lubbers R.J."/>
            <person name="Gomes A.C."/>
            <person name="Makela M.R."/>
            <person name="Stajich J."/>
            <person name="Grigoriev I.V."/>
            <person name="Mortensen U.H."/>
            <person name="De Vries R.P."/>
            <person name="Baker S.E."/>
            <person name="Andersen M.R."/>
        </authorList>
    </citation>
    <scope>NUCLEOTIDE SEQUENCE [LARGE SCALE GENOMIC DNA]</scope>
    <source>
        <strain evidence="2 3">CBS 588.65</strain>
    </source>
</reference>
<gene>
    <name evidence="2" type="ORF">BJX63DRAFT_421858</name>
</gene>
<comment type="caution">
    <text evidence="2">The sequence shown here is derived from an EMBL/GenBank/DDBJ whole genome shotgun (WGS) entry which is preliminary data.</text>
</comment>
<keyword evidence="3" id="KW-1185">Reference proteome</keyword>
<evidence type="ECO:0000313" key="2">
    <source>
        <dbReference type="EMBL" id="KAL2812288.1"/>
    </source>
</evidence>